<proteinExistence type="predicted"/>
<dbReference type="EMBL" id="CP080107">
    <property type="protein sequence ID" value="QYD24816.1"/>
    <property type="molecule type" value="Genomic_DNA"/>
</dbReference>
<dbReference type="Gene3D" id="3.30.110.160">
    <property type="match status" value="1"/>
</dbReference>
<feature type="region of interest" description="Disordered" evidence="4">
    <location>
        <begin position="261"/>
        <end position="280"/>
    </location>
</feature>
<accession>A0AAQ0EM87</accession>
<feature type="compositionally biased region" description="Low complexity" evidence="4">
    <location>
        <begin position="190"/>
        <end position="205"/>
    </location>
</feature>
<dbReference type="GO" id="GO:0033644">
    <property type="term" value="C:host cell membrane"/>
    <property type="evidence" value="ECO:0007669"/>
    <property type="project" value="UniProtKB-SubCell"/>
</dbReference>
<keyword evidence="5" id="KW-0732">Signal</keyword>
<feature type="region of interest" description="Disordered" evidence="4">
    <location>
        <begin position="184"/>
        <end position="235"/>
    </location>
</feature>
<evidence type="ECO:0000256" key="3">
    <source>
        <dbReference type="ARBA" id="ARBA00022989"/>
    </source>
</evidence>
<dbReference type="Pfam" id="PF05357">
    <property type="entry name" value="Phage_Coat_A"/>
    <property type="match status" value="1"/>
</dbReference>
<keyword evidence="3" id="KW-0812">Transmembrane</keyword>
<comment type="subcellular location">
    <subcellularLocation>
        <location evidence="1">Host membrane</location>
        <topology evidence="1">Single-pass membrane protein</topology>
    </subcellularLocation>
</comment>
<protein>
    <submittedName>
        <fullName evidence="7">Attachment protein</fullName>
    </submittedName>
</protein>
<dbReference type="InterPro" id="IPR036200">
    <property type="entry name" value="Attachment_G3P_N_sf"/>
</dbReference>
<evidence type="ECO:0000259" key="6">
    <source>
        <dbReference type="Pfam" id="PF05357"/>
    </source>
</evidence>
<keyword evidence="3" id="KW-1133">Transmembrane helix</keyword>
<feature type="chain" id="PRO_5042799488" evidence="5">
    <location>
        <begin position="19"/>
        <end position="404"/>
    </location>
</feature>
<evidence type="ECO:0000313" key="9">
    <source>
        <dbReference type="Proteomes" id="UP000826990"/>
    </source>
</evidence>
<evidence type="ECO:0000256" key="1">
    <source>
        <dbReference type="ARBA" id="ARBA00004379"/>
    </source>
</evidence>
<reference evidence="7" key="1">
    <citation type="submission" date="2021-07" db="EMBL/GenBank/DDBJ databases">
        <title>Characterization of Emerging Pathogens Carrying KPC-2 Gene in IncP-6 Plasmids Isolated from Urban Sewage in Argentina.</title>
        <authorList>
            <person name="Ghiglione B."/>
            <person name="Haim M.S."/>
            <person name="Dropa M."/>
        </authorList>
    </citation>
    <scope>NUCLEOTIDE SEQUENCE</scope>
    <source>
        <strain evidence="7">WW-19C</strain>
    </source>
</reference>
<evidence type="ECO:0000256" key="5">
    <source>
        <dbReference type="SAM" id="SignalP"/>
    </source>
</evidence>
<keyword evidence="3" id="KW-0472">Membrane</keyword>
<dbReference type="Proteomes" id="UP000826990">
    <property type="component" value="Chromosome"/>
</dbReference>
<dbReference type="InterPro" id="IPR008021">
    <property type="entry name" value="Attachment_G3P_N"/>
</dbReference>
<feature type="signal peptide" evidence="5">
    <location>
        <begin position="1"/>
        <end position="18"/>
    </location>
</feature>
<dbReference type="SUPFAM" id="SSF50176">
    <property type="entry name" value="N-terminal domains of the minor coat protein g3p"/>
    <property type="match status" value="1"/>
</dbReference>
<organism evidence="7 9">
    <name type="scientific">Enterobacter asburiae</name>
    <dbReference type="NCBI Taxonomy" id="61645"/>
    <lineage>
        <taxon>Bacteria</taxon>
        <taxon>Pseudomonadati</taxon>
        <taxon>Pseudomonadota</taxon>
        <taxon>Gammaproteobacteria</taxon>
        <taxon>Enterobacterales</taxon>
        <taxon>Enterobacteriaceae</taxon>
        <taxon>Enterobacter</taxon>
        <taxon>Enterobacter cloacae complex</taxon>
    </lineage>
</organism>
<dbReference type="RefSeq" id="WP_087769587.1">
    <property type="nucleotide sequence ID" value="NZ_CP080107.1"/>
</dbReference>
<evidence type="ECO:0000313" key="8">
    <source>
        <dbReference type="EMBL" id="QYD24826.1"/>
    </source>
</evidence>
<gene>
    <name evidence="7" type="ORF">KZX48_12115</name>
    <name evidence="8" type="ORF">KZX48_12165</name>
</gene>
<feature type="domain" description="Attachment protein G3P N-terminal" evidence="6">
    <location>
        <begin position="127"/>
        <end position="169"/>
    </location>
</feature>
<feature type="compositionally biased region" description="Gly residues" evidence="4">
    <location>
        <begin position="206"/>
        <end position="229"/>
    </location>
</feature>
<evidence type="ECO:0000256" key="4">
    <source>
        <dbReference type="SAM" id="MobiDB-lite"/>
    </source>
</evidence>
<dbReference type="Gene3D" id="2.30.27.10">
    <property type="entry name" value="Phage FD Coat Protein,Membrane penetration domain"/>
    <property type="match status" value="1"/>
</dbReference>
<name>A0AAQ0EM87_ENTAS</name>
<dbReference type="AlphaFoldDB" id="A0AAQ0EM87"/>
<evidence type="ECO:0000313" key="7">
    <source>
        <dbReference type="EMBL" id="QYD24816.1"/>
    </source>
</evidence>
<dbReference type="EMBL" id="CP080107">
    <property type="protein sequence ID" value="QYD24826.1"/>
    <property type="molecule type" value="Genomic_DNA"/>
</dbReference>
<dbReference type="Pfam" id="PF21443">
    <property type="entry name" value="G3P_pilus-bind"/>
    <property type="match status" value="1"/>
</dbReference>
<sequence>MKRKLLALLFIISPASHAAIWDSLSQSTMEVDVWSVRNETTHKQYINSDMLASGCSQAKEKANDFFTRTKSIFQDVYPPTAEYRLVLDDSCSFSLPPGEKDSSWRIETTINADVQVSVPDETSPEPTPEEVCQTKQPEDGVFNNVFSDSGNRYINYDGCEYEATGVILCLSDGTVCAATWKPTGRVSDGSHNSSSPADDNNDNGSENGGSEGGDDGSGGGNNNSGGSSGGSSLSKQDMIDAVNSGVSGASSNVADEIRKKLSEPDTSFQDKEHADAQKSKYLSDITDSLNNITRGAGRYADPSRGDYYGQGDSALDSATSLAESNLGISKDSNGIWDLFLNETNALPNGDGCSDFIMFPGEIYQIDIQCDKLQSIKDALSWVFYCMTFWYVFTSLTSLLRKGSE</sequence>
<keyword evidence="2" id="KW-1043">Host membrane</keyword>
<feature type="compositionally biased region" description="Basic and acidic residues" evidence="4">
    <location>
        <begin position="261"/>
        <end position="278"/>
    </location>
</feature>
<evidence type="ECO:0000256" key="2">
    <source>
        <dbReference type="ARBA" id="ARBA00022870"/>
    </source>
</evidence>